<evidence type="ECO:0000313" key="3">
    <source>
        <dbReference type="Proteomes" id="UP000479710"/>
    </source>
</evidence>
<sequence length="67" mass="7575">MGFLDATGEDRGECPAGVAVPSWRRWRRGCGGDRTNVEGGKGWRRRGETRRQRENQHRSLRGESGGY</sequence>
<feature type="compositionally biased region" description="Basic and acidic residues" evidence="1">
    <location>
        <begin position="45"/>
        <end position="61"/>
    </location>
</feature>
<comment type="caution">
    <text evidence="2">The sequence shown here is derived from an EMBL/GenBank/DDBJ whole genome shotgun (WGS) entry which is preliminary data.</text>
</comment>
<name>A0A6G1EEU1_9ORYZ</name>
<reference evidence="2 3" key="1">
    <citation type="submission" date="2019-11" db="EMBL/GenBank/DDBJ databases">
        <title>Whole genome sequence of Oryza granulata.</title>
        <authorList>
            <person name="Li W."/>
        </authorList>
    </citation>
    <scope>NUCLEOTIDE SEQUENCE [LARGE SCALE GENOMIC DNA]</scope>
    <source>
        <strain evidence="3">cv. Menghai</strain>
        <tissue evidence="2">Leaf</tissue>
    </source>
</reference>
<evidence type="ECO:0000256" key="1">
    <source>
        <dbReference type="SAM" id="MobiDB-lite"/>
    </source>
</evidence>
<protein>
    <submittedName>
        <fullName evidence="2">Uncharacterized protein</fullName>
    </submittedName>
</protein>
<accession>A0A6G1EEU1</accession>
<dbReference type="Proteomes" id="UP000479710">
    <property type="component" value="Unassembled WGS sequence"/>
</dbReference>
<feature type="region of interest" description="Disordered" evidence="1">
    <location>
        <begin position="26"/>
        <end position="67"/>
    </location>
</feature>
<proteinExistence type="predicted"/>
<evidence type="ECO:0000313" key="2">
    <source>
        <dbReference type="EMBL" id="KAF0923287.1"/>
    </source>
</evidence>
<organism evidence="2 3">
    <name type="scientific">Oryza meyeriana var. granulata</name>
    <dbReference type="NCBI Taxonomy" id="110450"/>
    <lineage>
        <taxon>Eukaryota</taxon>
        <taxon>Viridiplantae</taxon>
        <taxon>Streptophyta</taxon>
        <taxon>Embryophyta</taxon>
        <taxon>Tracheophyta</taxon>
        <taxon>Spermatophyta</taxon>
        <taxon>Magnoliopsida</taxon>
        <taxon>Liliopsida</taxon>
        <taxon>Poales</taxon>
        <taxon>Poaceae</taxon>
        <taxon>BOP clade</taxon>
        <taxon>Oryzoideae</taxon>
        <taxon>Oryzeae</taxon>
        <taxon>Oryzinae</taxon>
        <taxon>Oryza</taxon>
        <taxon>Oryza meyeriana</taxon>
    </lineage>
</organism>
<gene>
    <name evidence="2" type="ORF">E2562_005249</name>
</gene>
<keyword evidence="3" id="KW-1185">Reference proteome</keyword>
<dbReference type="EMBL" id="SPHZ02000003">
    <property type="protein sequence ID" value="KAF0923287.1"/>
    <property type="molecule type" value="Genomic_DNA"/>
</dbReference>
<dbReference type="AlphaFoldDB" id="A0A6G1EEU1"/>